<comment type="subcellular location">
    <subcellularLocation>
        <location evidence="1">Nucleus</location>
        <location evidence="1">Nucleolus</location>
    </subcellularLocation>
</comment>
<dbReference type="PANTHER" id="PTHR12202:SF0">
    <property type="entry name" value="ESF1 HOMOLOG"/>
    <property type="match status" value="1"/>
</dbReference>
<dbReference type="GO" id="GO:0006364">
    <property type="term" value="P:rRNA processing"/>
    <property type="evidence" value="ECO:0007669"/>
    <property type="project" value="InterPro"/>
</dbReference>
<keyword evidence="9" id="KW-1185">Reference proteome</keyword>
<feature type="region of interest" description="Disordered" evidence="5">
    <location>
        <begin position="356"/>
        <end position="390"/>
    </location>
</feature>
<keyword evidence="4" id="KW-0539">Nucleus</keyword>
<comment type="caution">
    <text evidence="8">The sequence shown here is derived from an EMBL/GenBank/DDBJ whole genome shotgun (WGS) entry which is preliminary data.</text>
</comment>
<sequence length="604" mass="71194">MDEIAKDERFKHIIKDSRFRIMPKNERKFKLDQRFKNMFEDKKFKLKYTVDKRGRPINLSTDDNLKKFYQLSSDSEDQEDEDKKEADTTADKKESDDQSESESASESESESESESAESSESEQEAEPIPWNELDADTKRGEDVTRRLALCNMDWDRIKAIDLFVLLNSFKPAQGVIKSVKIYLSQYGKERMEYEKMHGPEELTMNDTQQEEQVEESDSDTNDDEDEGRKFDRRKLRIYQFNRLRYFYAVVECDSAETADKIYTECDGLEYESSSTRLDLRFIPDDTEFDETDLKDSCCDAPDPITYKPNLFVTTALNQTKVECTWDETPKDRLAITMRNYTEEDLKNSDFRHILATSSEEESETEGNQKEEVKKEEKTDANLEEKDEEEERIRKYRQLLLGADNKSKKNRDCNLEFSWDGGIEEDGYGELFADKKLNRKNRKFDKKNKSELTEEEKKEQARLSLLTMDNEDHKSHFNLDDLLLDKKQKKNKKKLKCDDEEKKEDNFEVNLKDPRFEAIFTDHRFNIDPSDQLFKKTKAMENILNEKVKRIKEGQSAEDRDEDDQVDKNESNGVSLLVKSIKSKTESLKRKKDHSKFNKNKKFNN</sequence>
<dbReference type="EMBL" id="REGN01012273">
    <property type="protein sequence ID" value="RMZ96361.1"/>
    <property type="molecule type" value="Genomic_DNA"/>
</dbReference>
<dbReference type="OrthoDB" id="431825at2759"/>
<evidence type="ECO:0000259" key="7">
    <source>
        <dbReference type="Pfam" id="PF25121"/>
    </source>
</evidence>
<keyword evidence="3" id="KW-0175">Coiled coil</keyword>
<dbReference type="InterPro" id="IPR039754">
    <property type="entry name" value="Esf1"/>
</dbReference>
<proteinExistence type="inferred from homology"/>
<evidence type="ECO:0000313" key="9">
    <source>
        <dbReference type="Proteomes" id="UP000276133"/>
    </source>
</evidence>
<feature type="compositionally biased region" description="Basic residues" evidence="5">
    <location>
        <begin position="588"/>
        <end position="604"/>
    </location>
</feature>
<dbReference type="GO" id="GO:0005730">
    <property type="term" value="C:nucleolus"/>
    <property type="evidence" value="ECO:0007669"/>
    <property type="project" value="UniProtKB-SubCell"/>
</dbReference>
<evidence type="ECO:0000256" key="4">
    <source>
        <dbReference type="ARBA" id="ARBA00023242"/>
    </source>
</evidence>
<feature type="region of interest" description="Disordered" evidence="5">
    <location>
        <begin position="55"/>
        <end position="137"/>
    </location>
</feature>
<evidence type="ECO:0000256" key="1">
    <source>
        <dbReference type="ARBA" id="ARBA00004604"/>
    </source>
</evidence>
<name>A0A3M7PB78_BRAPC</name>
<dbReference type="Pfam" id="PF08159">
    <property type="entry name" value="NUC153"/>
    <property type="match status" value="1"/>
</dbReference>
<feature type="compositionally biased region" description="Acidic residues" evidence="5">
    <location>
        <begin position="97"/>
        <end position="125"/>
    </location>
</feature>
<evidence type="ECO:0000256" key="3">
    <source>
        <dbReference type="ARBA" id="ARBA00023054"/>
    </source>
</evidence>
<protein>
    <submittedName>
        <fullName evidence="8">ESF1-like protein</fullName>
    </submittedName>
</protein>
<reference evidence="8 9" key="1">
    <citation type="journal article" date="2018" name="Sci. Rep.">
        <title>Genomic signatures of local adaptation to the degree of environmental predictability in rotifers.</title>
        <authorList>
            <person name="Franch-Gras L."/>
            <person name="Hahn C."/>
            <person name="Garcia-Roger E.M."/>
            <person name="Carmona M.J."/>
            <person name="Serra M."/>
            <person name="Gomez A."/>
        </authorList>
    </citation>
    <scope>NUCLEOTIDE SEQUENCE [LARGE SCALE GENOMIC DNA]</scope>
    <source>
        <strain evidence="8">HYR1</strain>
    </source>
</reference>
<dbReference type="AlphaFoldDB" id="A0A3M7PB78"/>
<feature type="region of interest" description="Disordered" evidence="5">
    <location>
        <begin position="550"/>
        <end position="604"/>
    </location>
</feature>
<accession>A0A3M7PB78</accession>
<feature type="domain" description="NUC153" evidence="6">
    <location>
        <begin position="512"/>
        <end position="540"/>
    </location>
</feature>
<feature type="region of interest" description="Disordered" evidence="5">
    <location>
        <begin position="200"/>
        <end position="227"/>
    </location>
</feature>
<evidence type="ECO:0000256" key="5">
    <source>
        <dbReference type="SAM" id="MobiDB-lite"/>
    </source>
</evidence>
<dbReference type="STRING" id="10195.A0A3M7PB78"/>
<dbReference type="Pfam" id="PF25121">
    <property type="entry name" value="RRM_ESF1"/>
    <property type="match status" value="1"/>
</dbReference>
<dbReference type="Proteomes" id="UP000276133">
    <property type="component" value="Unassembled WGS sequence"/>
</dbReference>
<dbReference type="PANTHER" id="PTHR12202">
    <property type="entry name" value="ESF1 HOMOLOG"/>
    <property type="match status" value="1"/>
</dbReference>
<dbReference type="InterPro" id="IPR012580">
    <property type="entry name" value="NUC153"/>
</dbReference>
<feature type="compositionally biased region" description="Acidic residues" evidence="5">
    <location>
        <begin position="208"/>
        <end position="225"/>
    </location>
</feature>
<organism evidence="8 9">
    <name type="scientific">Brachionus plicatilis</name>
    <name type="common">Marine rotifer</name>
    <name type="synonym">Brachionus muelleri</name>
    <dbReference type="NCBI Taxonomy" id="10195"/>
    <lineage>
        <taxon>Eukaryota</taxon>
        <taxon>Metazoa</taxon>
        <taxon>Spiralia</taxon>
        <taxon>Gnathifera</taxon>
        <taxon>Rotifera</taxon>
        <taxon>Eurotatoria</taxon>
        <taxon>Monogononta</taxon>
        <taxon>Pseudotrocha</taxon>
        <taxon>Ploima</taxon>
        <taxon>Brachionidae</taxon>
        <taxon>Brachionus</taxon>
    </lineage>
</organism>
<gene>
    <name evidence="8" type="ORF">BpHYR1_051319</name>
</gene>
<feature type="domain" description="ESF1 RRM" evidence="7">
    <location>
        <begin position="144"/>
        <end position="297"/>
    </location>
</feature>
<evidence type="ECO:0000256" key="2">
    <source>
        <dbReference type="ARBA" id="ARBA00009087"/>
    </source>
</evidence>
<evidence type="ECO:0000313" key="8">
    <source>
        <dbReference type="EMBL" id="RMZ96361.1"/>
    </source>
</evidence>
<feature type="compositionally biased region" description="Basic and acidic residues" evidence="5">
    <location>
        <begin position="366"/>
        <end position="383"/>
    </location>
</feature>
<comment type="similarity">
    <text evidence="2">Belongs to the ESF1 family.</text>
</comment>
<evidence type="ECO:0000259" key="6">
    <source>
        <dbReference type="Pfam" id="PF08159"/>
    </source>
</evidence>
<dbReference type="GO" id="GO:0003723">
    <property type="term" value="F:RNA binding"/>
    <property type="evidence" value="ECO:0007669"/>
    <property type="project" value="TreeGrafter"/>
</dbReference>
<dbReference type="InterPro" id="IPR056750">
    <property type="entry name" value="RRM_ESF1"/>
</dbReference>
<feature type="compositionally biased region" description="Basic and acidic residues" evidence="5">
    <location>
        <begin position="81"/>
        <end position="96"/>
    </location>
</feature>